<dbReference type="EMBL" id="LR134492">
    <property type="protein sequence ID" value="VEI70596.1"/>
    <property type="molecule type" value="Genomic_DNA"/>
</dbReference>
<dbReference type="Proteomes" id="UP000270487">
    <property type="component" value="Chromosome"/>
</dbReference>
<keyword evidence="1" id="KW-1133">Transmembrane helix</keyword>
<accession>A0A3S4WPG1</accession>
<evidence type="ECO:0000256" key="1">
    <source>
        <dbReference type="SAM" id="Phobius"/>
    </source>
</evidence>
<proteinExistence type="predicted"/>
<keyword evidence="1" id="KW-0472">Membrane</keyword>
<sequence>MKAIVRILASLVSFYLAAALLKGACVWSLGWYAAPANISHLLVSLSCCYVVAKLVFCVVNYFYPK</sequence>
<organism evidence="2 3">
    <name type="scientific">Serratia fonticola</name>
    <dbReference type="NCBI Taxonomy" id="47917"/>
    <lineage>
        <taxon>Bacteria</taxon>
        <taxon>Pseudomonadati</taxon>
        <taxon>Pseudomonadota</taxon>
        <taxon>Gammaproteobacteria</taxon>
        <taxon>Enterobacterales</taxon>
        <taxon>Yersiniaceae</taxon>
        <taxon>Serratia</taxon>
    </lineage>
</organism>
<keyword evidence="1" id="KW-0812">Transmembrane</keyword>
<name>A0A3S4WPG1_SERFO</name>
<evidence type="ECO:0000313" key="3">
    <source>
        <dbReference type="Proteomes" id="UP000270487"/>
    </source>
</evidence>
<dbReference type="AlphaFoldDB" id="A0A3S4WPG1"/>
<gene>
    <name evidence="2" type="ORF">NCTC13193_03051</name>
</gene>
<protein>
    <submittedName>
        <fullName evidence="2">Uncharacterized protein</fullName>
    </submittedName>
</protein>
<reference evidence="2 3" key="1">
    <citation type="submission" date="2018-12" db="EMBL/GenBank/DDBJ databases">
        <authorList>
            <consortium name="Pathogen Informatics"/>
        </authorList>
    </citation>
    <scope>NUCLEOTIDE SEQUENCE [LARGE SCALE GENOMIC DNA]</scope>
    <source>
        <strain evidence="2 3">NCTC13193</strain>
    </source>
</reference>
<feature type="transmembrane region" description="Helical" evidence="1">
    <location>
        <begin position="39"/>
        <end position="63"/>
    </location>
</feature>
<evidence type="ECO:0000313" key="2">
    <source>
        <dbReference type="EMBL" id="VEI70596.1"/>
    </source>
</evidence>